<accession>A0AA41NCQ6</accession>
<dbReference type="FunFam" id="1.25.40.10:FF:000036">
    <property type="entry name" value="interferon-induced protein with tetratricopeptide repeats 5"/>
    <property type="match status" value="1"/>
</dbReference>
<dbReference type="SUPFAM" id="SSF48452">
    <property type="entry name" value="TPR-like"/>
    <property type="match status" value="2"/>
</dbReference>
<reference evidence="7" key="1">
    <citation type="submission" date="2020-03" db="EMBL/GenBank/DDBJ databases">
        <title>Studies in the Genomics of Life Span.</title>
        <authorList>
            <person name="Glass D."/>
        </authorList>
    </citation>
    <scope>NUCLEOTIDE SEQUENCE</scope>
    <source>
        <strain evidence="7">SUZIE</strain>
        <tissue evidence="7">Muscle</tissue>
    </source>
</reference>
<comment type="similarity">
    <text evidence="6">Belongs to the IFIT family.</text>
</comment>
<dbReference type="GO" id="GO:0035457">
    <property type="term" value="P:cellular response to interferon-alpha"/>
    <property type="evidence" value="ECO:0007669"/>
    <property type="project" value="UniProtKB-ARBA"/>
</dbReference>
<name>A0AA41NCQ6_SCICA</name>
<dbReference type="AlphaFoldDB" id="A0AA41NCQ6"/>
<dbReference type="GO" id="GO:0005829">
    <property type="term" value="C:cytosol"/>
    <property type="evidence" value="ECO:0007669"/>
    <property type="project" value="TreeGrafter"/>
</dbReference>
<evidence type="ECO:0000256" key="3">
    <source>
        <dbReference type="ARBA" id="ARBA00022803"/>
    </source>
</evidence>
<dbReference type="GO" id="GO:0045087">
    <property type="term" value="P:innate immune response"/>
    <property type="evidence" value="ECO:0007669"/>
    <property type="project" value="UniProtKB-KW"/>
</dbReference>
<evidence type="ECO:0000256" key="1">
    <source>
        <dbReference type="ARBA" id="ARBA00022588"/>
    </source>
</evidence>
<dbReference type="GO" id="GO:0051607">
    <property type="term" value="P:defense response to virus"/>
    <property type="evidence" value="ECO:0007669"/>
    <property type="project" value="UniProtKB-KW"/>
</dbReference>
<dbReference type="InterPro" id="IPR011990">
    <property type="entry name" value="TPR-like_helical_dom_sf"/>
</dbReference>
<dbReference type="Gene3D" id="1.25.40.10">
    <property type="entry name" value="Tetratricopeptide repeat domain"/>
    <property type="match status" value="3"/>
</dbReference>
<keyword evidence="1" id="KW-0399">Innate immunity</keyword>
<keyword evidence="5" id="KW-0051">Antiviral defense</keyword>
<dbReference type="Proteomes" id="UP001166674">
    <property type="component" value="Unassembled WGS sequence"/>
</dbReference>
<evidence type="ECO:0000256" key="2">
    <source>
        <dbReference type="ARBA" id="ARBA00022737"/>
    </source>
</evidence>
<gene>
    <name evidence="7" type="ORF">SUZIE_195585</name>
</gene>
<keyword evidence="3" id="KW-0802">TPR repeat</keyword>
<organism evidence="7 8">
    <name type="scientific">Sciurus carolinensis</name>
    <name type="common">Eastern gray squirrel</name>
    <dbReference type="NCBI Taxonomy" id="30640"/>
    <lineage>
        <taxon>Eukaryota</taxon>
        <taxon>Metazoa</taxon>
        <taxon>Chordata</taxon>
        <taxon>Craniata</taxon>
        <taxon>Vertebrata</taxon>
        <taxon>Euteleostomi</taxon>
        <taxon>Mammalia</taxon>
        <taxon>Eutheria</taxon>
        <taxon>Euarchontoglires</taxon>
        <taxon>Glires</taxon>
        <taxon>Rodentia</taxon>
        <taxon>Sciuromorpha</taxon>
        <taxon>Sciuridae</taxon>
        <taxon>Sciurinae</taxon>
        <taxon>Sciurini</taxon>
        <taxon>Sciurus</taxon>
    </lineage>
</organism>
<dbReference type="PANTHER" id="PTHR10271:SF4">
    <property type="entry name" value="INTERFERON-INDUCED PROTEIN WITH TETRATRICOPEPTIDE REPEATS 2"/>
    <property type="match status" value="1"/>
</dbReference>
<dbReference type="EMBL" id="JAATJV010420361">
    <property type="protein sequence ID" value="MBZ3887959.1"/>
    <property type="molecule type" value="Genomic_DNA"/>
</dbReference>
<keyword evidence="2" id="KW-0677">Repeat</keyword>
<keyword evidence="8" id="KW-1185">Reference proteome</keyword>
<sequence length="453" mass="52744">MVSPIVHLSFFSYSEITKKSLEKSLQQLKCHFTWNLMEGEKSLDEFEDKVLNKYEFQNDEFKATTYNLSAYIKHHRGQYEAALAFLRKAEESIQEKYPDQAEIRSLVTWGNYAWVYYYMDQLEIAQSYVNKVKEVCAKFSSPYRIESPEFECDEGWARLKCTKNQNERAKMCFEKALEKNPKNPESSFGWAIANYRLDDKPPSRNSMEPLKKATELNSHNQYIRVLLALKLQKMNEEDKGESLVKEALKEAPDATDVLRAAAKFYQKNPDLSIKLLKRALKHMPDNAYLHYSIGCCYRSKILELLNGRENKNVGGVEDLPELIGQAVDHLKKVENNGNLLHVCSYLAAIYVIAGKYKEADHYFQKEFSKELTPVGKQLLHLRYGNFLWYQMKCKEKAIHHYLEGAKIKQESKEREKIKTKLQKIVQWQLSQNEADSEALQLSALLQGLNEDRQ</sequence>
<protein>
    <submittedName>
        <fullName evidence="7">Interferon-induced protein with tetratricopeptide repeats 2</fullName>
    </submittedName>
</protein>
<evidence type="ECO:0000256" key="6">
    <source>
        <dbReference type="ARBA" id="ARBA00038336"/>
    </source>
</evidence>
<keyword evidence="4" id="KW-0391">Immunity</keyword>
<comment type="caution">
    <text evidence="7">The sequence shown here is derived from an EMBL/GenBank/DDBJ whole genome shotgun (WGS) entry which is preliminary data.</text>
</comment>
<evidence type="ECO:0000313" key="7">
    <source>
        <dbReference type="EMBL" id="MBZ3887959.1"/>
    </source>
</evidence>
<dbReference type="PANTHER" id="PTHR10271">
    <property type="entry name" value="INTERFERON-INDUCED PROTEIN WITH TETRATRICOPEPTIDE REPEATS"/>
    <property type="match status" value="1"/>
</dbReference>
<proteinExistence type="inferred from homology"/>
<evidence type="ECO:0000313" key="8">
    <source>
        <dbReference type="Proteomes" id="UP001166674"/>
    </source>
</evidence>
<evidence type="ECO:0000256" key="4">
    <source>
        <dbReference type="ARBA" id="ARBA00022859"/>
    </source>
</evidence>
<evidence type="ECO:0000256" key="5">
    <source>
        <dbReference type="ARBA" id="ARBA00023118"/>
    </source>
</evidence>